<feature type="transmembrane region" description="Helical" evidence="1">
    <location>
        <begin position="27"/>
        <end position="44"/>
    </location>
</feature>
<evidence type="ECO:0000313" key="2">
    <source>
        <dbReference type="EMBL" id="MFD1148313.1"/>
    </source>
</evidence>
<sequence length="132" mass="14211">MVMGDDVVRSTRAAATLAGGTGVVRGLVVHLVVSGWWTGVLALVDQRWPLDARRGALAGLAIAVIDLEVVGRRAPAVRALPRWGQWADHVAFGALVGALVGSTVDRPGRWAGPRPDWVRVECCRPSRCRAWR</sequence>
<keyword evidence="1" id="KW-0812">Transmembrane</keyword>
<evidence type="ECO:0008006" key="4">
    <source>
        <dbReference type="Google" id="ProtNLM"/>
    </source>
</evidence>
<keyword evidence="1" id="KW-0472">Membrane</keyword>
<proteinExistence type="predicted"/>
<keyword evidence="3" id="KW-1185">Reference proteome</keyword>
<keyword evidence="1" id="KW-1133">Transmembrane helix</keyword>
<dbReference type="RefSeq" id="WP_380723743.1">
    <property type="nucleotide sequence ID" value="NZ_JBHTLK010000060.1"/>
</dbReference>
<evidence type="ECO:0000256" key="1">
    <source>
        <dbReference type="SAM" id="Phobius"/>
    </source>
</evidence>
<name>A0ABW3QTY9_9PSEU</name>
<accession>A0ABW3QTY9</accession>
<dbReference type="Proteomes" id="UP001597168">
    <property type="component" value="Unassembled WGS sequence"/>
</dbReference>
<gene>
    <name evidence="2" type="ORF">ACFQ3T_14370</name>
</gene>
<dbReference type="EMBL" id="JBHTLK010000060">
    <property type="protein sequence ID" value="MFD1148313.1"/>
    <property type="molecule type" value="Genomic_DNA"/>
</dbReference>
<reference evidence="3" key="1">
    <citation type="journal article" date="2019" name="Int. J. Syst. Evol. Microbiol.">
        <title>The Global Catalogue of Microorganisms (GCM) 10K type strain sequencing project: providing services to taxonomists for standard genome sequencing and annotation.</title>
        <authorList>
            <consortium name="The Broad Institute Genomics Platform"/>
            <consortium name="The Broad Institute Genome Sequencing Center for Infectious Disease"/>
            <person name="Wu L."/>
            <person name="Ma J."/>
        </authorList>
    </citation>
    <scope>NUCLEOTIDE SEQUENCE [LARGE SCALE GENOMIC DNA]</scope>
    <source>
        <strain evidence="3">CCUG 60214</strain>
    </source>
</reference>
<organism evidence="2 3">
    <name type="scientific">Saccharothrix hoggarensis</name>
    <dbReference type="NCBI Taxonomy" id="913853"/>
    <lineage>
        <taxon>Bacteria</taxon>
        <taxon>Bacillati</taxon>
        <taxon>Actinomycetota</taxon>
        <taxon>Actinomycetes</taxon>
        <taxon>Pseudonocardiales</taxon>
        <taxon>Pseudonocardiaceae</taxon>
        <taxon>Saccharothrix</taxon>
    </lineage>
</organism>
<evidence type="ECO:0000313" key="3">
    <source>
        <dbReference type="Proteomes" id="UP001597168"/>
    </source>
</evidence>
<protein>
    <recommendedName>
        <fullName evidence="4">VanZ like protein</fullName>
    </recommendedName>
</protein>
<comment type="caution">
    <text evidence="2">The sequence shown here is derived from an EMBL/GenBank/DDBJ whole genome shotgun (WGS) entry which is preliminary data.</text>
</comment>